<dbReference type="EMBL" id="VWPK01000006">
    <property type="protein sequence ID" value="KAA5613418.1"/>
    <property type="molecule type" value="Genomic_DNA"/>
</dbReference>
<evidence type="ECO:0000259" key="7">
    <source>
        <dbReference type="Pfam" id="PF08281"/>
    </source>
</evidence>
<gene>
    <name evidence="8" type="ORF">F1189_05000</name>
</gene>
<comment type="caution">
    <text evidence="8">The sequence shown here is derived from an EMBL/GenBank/DDBJ whole genome shotgun (WGS) entry which is preliminary data.</text>
</comment>
<keyword evidence="3" id="KW-0731">Sigma factor</keyword>
<dbReference type="Proteomes" id="UP000325255">
    <property type="component" value="Unassembled WGS sequence"/>
</dbReference>
<feature type="domain" description="RNA polymerase sigma factor 70 region 4 type 2" evidence="7">
    <location>
        <begin position="146"/>
        <end position="198"/>
    </location>
</feature>
<dbReference type="InterPro" id="IPR013324">
    <property type="entry name" value="RNA_pol_sigma_r3/r4-like"/>
</dbReference>
<dbReference type="InterPro" id="IPR039425">
    <property type="entry name" value="RNA_pol_sigma-70-like"/>
</dbReference>
<dbReference type="PANTHER" id="PTHR43133">
    <property type="entry name" value="RNA POLYMERASE ECF-TYPE SIGMA FACTO"/>
    <property type="match status" value="1"/>
</dbReference>
<keyword evidence="2" id="KW-0805">Transcription regulation</keyword>
<dbReference type="InterPro" id="IPR013249">
    <property type="entry name" value="RNA_pol_sigma70_r4_t2"/>
</dbReference>
<evidence type="ECO:0000313" key="9">
    <source>
        <dbReference type="Proteomes" id="UP000325255"/>
    </source>
</evidence>
<dbReference type="RefSeq" id="WP_150039529.1">
    <property type="nucleotide sequence ID" value="NZ_VWPK01000006.1"/>
</dbReference>
<feature type="domain" description="RNA polymerase sigma-70 region 2" evidence="6">
    <location>
        <begin position="54"/>
        <end position="115"/>
    </location>
</feature>
<name>A0A5M6J1A7_9PROT</name>
<evidence type="ECO:0000256" key="3">
    <source>
        <dbReference type="ARBA" id="ARBA00023082"/>
    </source>
</evidence>
<dbReference type="PANTHER" id="PTHR43133:SF8">
    <property type="entry name" value="RNA POLYMERASE SIGMA FACTOR HI_1459-RELATED"/>
    <property type="match status" value="1"/>
</dbReference>
<dbReference type="InterPro" id="IPR013325">
    <property type="entry name" value="RNA_pol_sigma_r2"/>
</dbReference>
<dbReference type="Gene3D" id="1.10.1740.10">
    <property type="match status" value="1"/>
</dbReference>
<evidence type="ECO:0000313" key="8">
    <source>
        <dbReference type="EMBL" id="KAA5613418.1"/>
    </source>
</evidence>
<evidence type="ECO:0000256" key="4">
    <source>
        <dbReference type="ARBA" id="ARBA00023125"/>
    </source>
</evidence>
<protein>
    <submittedName>
        <fullName evidence="8">Sigma-70 family RNA polymerase sigma factor</fullName>
    </submittedName>
</protein>
<dbReference type="GO" id="GO:0003677">
    <property type="term" value="F:DNA binding"/>
    <property type="evidence" value="ECO:0007669"/>
    <property type="project" value="UniProtKB-KW"/>
</dbReference>
<comment type="similarity">
    <text evidence="1">Belongs to the sigma-70 factor family. ECF subfamily.</text>
</comment>
<dbReference type="SUPFAM" id="SSF88659">
    <property type="entry name" value="Sigma3 and sigma4 domains of RNA polymerase sigma factors"/>
    <property type="match status" value="1"/>
</dbReference>
<keyword evidence="5" id="KW-0804">Transcription</keyword>
<accession>A0A5M6J1A7</accession>
<keyword evidence="9" id="KW-1185">Reference proteome</keyword>
<sequence length="207" mass="22900">MPVALALRCCFESPVSCPAPQPRQDRDRAAAPDETLLAWAAAGDRLAFDELTLRHLSRVYSIVHRIVRDPAVAEETAQEVMFRAWQHAARFDPGRARFTTWLHRIAVNLALNRARAPLLQPLETVAELADTAAGPEDTLAAKENRLRLHAGLRRLPARQRAALALFYDQALSGAEAAAALSVSPRALEGLLRRARRFLVGQMRDEDG</sequence>
<dbReference type="OrthoDB" id="9780326at2"/>
<proteinExistence type="inferred from homology"/>
<dbReference type="InterPro" id="IPR007627">
    <property type="entry name" value="RNA_pol_sigma70_r2"/>
</dbReference>
<reference evidence="8 9" key="1">
    <citation type="submission" date="2019-09" db="EMBL/GenBank/DDBJ databases">
        <title>Genome sequence of Rhodovastum atsumiense, a diverse member of the Acetobacteraceae family of non-sulfur purple photosynthetic bacteria.</title>
        <authorList>
            <person name="Meyer T."/>
            <person name="Kyndt J."/>
        </authorList>
    </citation>
    <scope>NUCLEOTIDE SEQUENCE [LARGE SCALE GENOMIC DNA]</scope>
    <source>
        <strain evidence="8 9">DSM 21279</strain>
    </source>
</reference>
<dbReference type="AlphaFoldDB" id="A0A5M6J1A7"/>
<evidence type="ECO:0000256" key="5">
    <source>
        <dbReference type="ARBA" id="ARBA00023163"/>
    </source>
</evidence>
<keyword evidence="4" id="KW-0238">DNA-binding</keyword>
<dbReference type="GO" id="GO:0016987">
    <property type="term" value="F:sigma factor activity"/>
    <property type="evidence" value="ECO:0007669"/>
    <property type="project" value="UniProtKB-KW"/>
</dbReference>
<organism evidence="8 9">
    <name type="scientific">Rhodovastum atsumiense</name>
    <dbReference type="NCBI Taxonomy" id="504468"/>
    <lineage>
        <taxon>Bacteria</taxon>
        <taxon>Pseudomonadati</taxon>
        <taxon>Pseudomonadota</taxon>
        <taxon>Alphaproteobacteria</taxon>
        <taxon>Acetobacterales</taxon>
        <taxon>Acetobacteraceae</taxon>
        <taxon>Rhodovastum</taxon>
    </lineage>
</organism>
<evidence type="ECO:0000259" key="6">
    <source>
        <dbReference type="Pfam" id="PF04542"/>
    </source>
</evidence>
<dbReference type="SUPFAM" id="SSF88946">
    <property type="entry name" value="Sigma2 domain of RNA polymerase sigma factors"/>
    <property type="match status" value="1"/>
</dbReference>
<dbReference type="Gene3D" id="1.10.10.10">
    <property type="entry name" value="Winged helix-like DNA-binding domain superfamily/Winged helix DNA-binding domain"/>
    <property type="match status" value="1"/>
</dbReference>
<dbReference type="GO" id="GO:0006352">
    <property type="term" value="P:DNA-templated transcription initiation"/>
    <property type="evidence" value="ECO:0007669"/>
    <property type="project" value="InterPro"/>
</dbReference>
<dbReference type="Pfam" id="PF04542">
    <property type="entry name" value="Sigma70_r2"/>
    <property type="match status" value="1"/>
</dbReference>
<dbReference type="Pfam" id="PF08281">
    <property type="entry name" value="Sigma70_r4_2"/>
    <property type="match status" value="1"/>
</dbReference>
<evidence type="ECO:0000256" key="1">
    <source>
        <dbReference type="ARBA" id="ARBA00010641"/>
    </source>
</evidence>
<evidence type="ECO:0000256" key="2">
    <source>
        <dbReference type="ARBA" id="ARBA00023015"/>
    </source>
</evidence>
<dbReference type="InterPro" id="IPR036388">
    <property type="entry name" value="WH-like_DNA-bd_sf"/>
</dbReference>
<dbReference type="NCBIfam" id="TIGR02937">
    <property type="entry name" value="sigma70-ECF"/>
    <property type="match status" value="1"/>
</dbReference>
<dbReference type="InterPro" id="IPR014284">
    <property type="entry name" value="RNA_pol_sigma-70_dom"/>
</dbReference>